<name>F0W984_9STRA</name>
<reference evidence="1" key="2">
    <citation type="submission" date="2011-02" db="EMBL/GenBank/DDBJ databases">
        <authorList>
            <person name="MacLean D."/>
        </authorList>
    </citation>
    <scope>NUCLEOTIDE SEQUENCE</scope>
</reference>
<accession>F0W984</accession>
<reference evidence="1" key="1">
    <citation type="journal article" date="2011" name="PLoS Biol.">
        <title>Gene gain and loss during evolution of obligate parasitism in the white rust pathogen of Arabidopsis thaliana.</title>
        <authorList>
            <person name="Kemen E."/>
            <person name="Gardiner A."/>
            <person name="Schultz-Larsen T."/>
            <person name="Kemen A.C."/>
            <person name="Balmuth A.L."/>
            <person name="Robert-Seilaniantz A."/>
            <person name="Bailey K."/>
            <person name="Holub E."/>
            <person name="Studholme D.J."/>
            <person name="Maclean D."/>
            <person name="Jones J.D."/>
        </authorList>
    </citation>
    <scope>NUCLEOTIDE SEQUENCE</scope>
</reference>
<organism evidence="1">
    <name type="scientific">Albugo laibachii Nc14</name>
    <dbReference type="NCBI Taxonomy" id="890382"/>
    <lineage>
        <taxon>Eukaryota</taxon>
        <taxon>Sar</taxon>
        <taxon>Stramenopiles</taxon>
        <taxon>Oomycota</taxon>
        <taxon>Peronosporomycetes</taxon>
        <taxon>Albuginales</taxon>
        <taxon>Albuginaceae</taxon>
        <taxon>Albugo</taxon>
    </lineage>
</organism>
<dbReference type="EMBL" id="FR824084">
    <property type="protein sequence ID" value="CCA17697.1"/>
    <property type="molecule type" value="Genomic_DNA"/>
</dbReference>
<gene>
    <name evidence="1" type="primary">AlNc14C39G3351</name>
    <name evidence="2" type="synonym">AlNc14C49G3876</name>
    <name evidence="1" type="ORF">ALNC14_038400</name>
    <name evidence="2" type="ORF">ALNC14_044860</name>
</gene>
<dbReference type="EMBL" id="FR824094">
    <property type="protein sequence ID" value="CCA18343.1"/>
    <property type="molecule type" value="Genomic_DNA"/>
</dbReference>
<evidence type="ECO:0000313" key="2">
    <source>
        <dbReference type="EMBL" id="CCA18343.1"/>
    </source>
</evidence>
<protein>
    <submittedName>
        <fullName evidence="1">AlNc14C39G3351 protein</fullName>
    </submittedName>
    <submittedName>
        <fullName evidence="2">AlNc14C49G3876 protein</fullName>
    </submittedName>
</protein>
<proteinExistence type="predicted"/>
<evidence type="ECO:0000313" key="1">
    <source>
        <dbReference type="EMBL" id="CCA17697.1"/>
    </source>
</evidence>
<dbReference type="HOGENOM" id="CLU_2643171_0_0_1"/>
<dbReference type="AlphaFoldDB" id="F0W984"/>
<sequence length="77" mass="9186">MRTYLRYSITIMRGLKPVIENGSAQSAFYFYAKVYSSVHVRRTCNFAFCRLYRFYRMGAQTRHLMSNELCLEKLIGR</sequence>